<feature type="domain" description="Peptidase S54 rhomboid" evidence="10">
    <location>
        <begin position="188"/>
        <end position="332"/>
    </location>
</feature>
<dbReference type="InterPro" id="IPR050925">
    <property type="entry name" value="Rhomboid_protease_S54"/>
</dbReference>
<dbReference type="SUPFAM" id="SSF144091">
    <property type="entry name" value="Rhomboid-like"/>
    <property type="match status" value="1"/>
</dbReference>
<keyword evidence="5 9" id="KW-0812">Transmembrane</keyword>
<dbReference type="PANTHER" id="PTHR43731">
    <property type="entry name" value="RHOMBOID PROTEASE"/>
    <property type="match status" value="1"/>
</dbReference>
<comment type="similarity">
    <text evidence="3">Belongs to the peptidase S54 family.</text>
</comment>
<dbReference type="WBParaSite" id="MCU_005930-RA">
    <property type="protein sequence ID" value="MCU_005930-RA"/>
    <property type="gene ID" value="MCU_005930"/>
</dbReference>
<protein>
    <recommendedName>
        <fullName evidence="4">rhomboid protease</fullName>
        <ecNumber evidence="4">3.4.21.105</ecNumber>
    </recommendedName>
</protein>
<feature type="transmembrane region" description="Helical" evidence="9">
    <location>
        <begin position="290"/>
        <end position="310"/>
    </location>
</feature>
<evidence type="ECO:0000256" key="9">
    <source>
        <dbReference type="SAM" id="Phobius"/>
    </source>
</evidence>
<dbReference type="Pfam" id="PF01694">
    <property type="entry name" value="Rhomboid"/>
    <property type="match status" value="1"/>
</dbReference>
<proteinExistence type="inferred from homology"/>
<feature type="transmembrane region" description="Helical" evidence="9">
    <location>
        <begin position="186"/>
        <end position="204"/>
    </location>
</feature>
<comment type="subcellular location">
    <subcellularLocation>
        <location evidence="2">Membrane</location>
        <topology evidence="2">Multi-pass membrane protein</topology>
    </subcellularLocation>
</comment>
<dbReference type="PANTHER" id="PTHR43731:SF14">
    <property type="entry name" value="PRESENILIN-ASSOCIATED RHOMBOID-LIKE PROTEIN, MITOCHONDRIAL"/>
    <property type="match status" value="1"/>
</dbReference>
<dbReference type="Gene3D" id="1.20.1540.10">
    <property type="entry name" value="Rhomboid-like"/>
    <property type="match status" value="1"/>
</dbReference>
<name>A0A5K3F926_MESCO</name>
<evidence type="ECO:0000313" key="11">
    <source>
        <dbReference type="WBParaSite" id="MCU_005930-RA"/>
    </source>
</evidence>
<comment type="catalytic activity">
    <reaction evidence="1">
        <text>Cleaves type-1 transmembrane domains using a catalytic dyad composed of serine and histidine that are contributed by different transmembrane domains.</text>
        <dbReference type="EC" id="3.4.21.105"/>
    </reaction>
</comment>
<dbReference type="AlphaFoldDB" id="A0A5K3F926"/>
<evidence type="ECO:0000256" key="8">
    <source>
        <dbReference type="ARBA" id="ARBA00023136"/>
    </source>
</evidence>
<evidence type="ECO:0000256" key="1">
    <source>
        <dbReference type="ARBA" id="ARBA00000156"/>
    </source>
</evidence>
<feature type="transmembrane region" description="Helical" evidence="9">
    <location>
        <begin position="148"/>
        <end position="165"/>
    </location>
</feature>
<dbReference type="GO" id="GO:0016020">
    <property type="term" value="C:membrane"/>
    <property type="evidence" value="ECO:0007669"/>
    <property type="project" value="UniProtKB-SubCell"/>
</dbReference>
<feature type="transmembrane region" description="Helical" evidence="9">
    <location>
        <begin position="88"/>
        <end position="112"/>
    </location>
</feature>
<evidence type="ECO:0000256" key="6">
    <source>
        <dbReference type="ARBA" id="ARBA00022801"/>
    </source>
</evidence>
<evidence type="ECO:0000256" key="2">
    <source>
        <dbReference type="ARBA" id="ARBA00004141"/>
    </source>
</evidence>
<keyword evidence="8 9" id="KW-0472">Membrane</keyword>
<feature type="transmembrane region" description="Helical" evidence="9">
    <location>
        <begin position="250"/>
        <end position="270"/>
    </location>
</feature>
<dbReference type="InterPro" id="IPR022764">
    <property type="entry name" value="Peptidase_S54_rhomboid_dom"/>
</dbReference>
<evidence type="ECO:0000256" key="7">
    <source>
        <dbReference type="ARBA" id="ARBA00022989"/>
    </source>
</evidence>
<dbReference type="InterPro" id="IPR035952">
    <property type="entry name" value="Rhomboid-like_sf"/>
</dbReference>
<reference evidence="11" key="1">
    <citation type="submission" date="2019-11" db="UniProtKB">
        <authorList>
            <consortium name="WormBaseParasite"/>
        </authorList>
    </citation>
    <scope>IDENTIFICATION</scope>
</reference>
<feature type="transmembrane region" description="Helical" evidence="9">
    <location>
        <begin position="224"/>
        <end position="243"/>
    </location>
</feature>
<dbReference type="GO" id="GO:0004252">
    <property type="term" value="F:serine-type endopeptidase activity"/>
    <property type="evidence" value="ECO:0007669"/>
    <property type="project" value="InterPro"/>
</dbReference>
<organism evidence="11">
    <name type="scientific">Mesocestoides corti</name>
    <name type="common">Flatworm</name>
    <dbReference type="NCBI Taxonomy" id="53468"/>
    <lineage>
        <taxon>Eukaryota</taxon>
        <taxon>Metazoa</taxon>
        <taxon>Spiralia</taxon>
        <taxon>Lophotrochozoa</taxon>
        <taxon>Platyhelminthes</taxon>
        <taxon>Cestoda</taxon>
        <taxon>Eucestoda</taxon>
        <taxon>Cyclophyllidea</taxon>
        <taxon>Mesocestoididae</taxon>
        <taxon>Mesocestoides</taxon>
    </lineage>
</organism>
<evidence type="ECO:0000259" key="10">
    <source>
        <dbReference type="Pfam" id="PF01694"/>
    </source>
</evidence>
<keyword evidence="7 9" id="KW-1133">Transmembrane helix</keyword>
<dbReference type="GO" id="GO:0006465">
    <property type="term" value="P:signal peptide processing"/>
    <property type="evidence" value="ECO:0007669"/>
    <property type="project" value="TreeGrafter"/>
</dbReference>
<keyword evidence="6" id="KW-0378">Hydrolase</keyword>
<evidence type="ECO:0000256" key="5">
    <source>
        <dbReference type="ARBA" id="ARBA00022692"/>
    </source>
</evidence>
<evidence type="ECO:0000256" key="4">
    <source>
        <dbReference type="ARBA" id="ARBA00013039"/>
    </source>
</evidence>
<evidence type="ECO:0000256" key="3">
    <source>
        <dbReference type="ARBA" id="ARBA00009045"/>
    </source>
</evidence>
<sequence>MFSFNFCGCRFLSVRPVSIKFPSTFVRIETKRPFSLGLSTLSRLKGSHGRISLRDKSFNYQTKRLPQSKSTTRSAVVPVSGVRNFSRIFLRCGLFTFFSINTVFAGTMIWSYENWKSYTSRYQKGELRKLLRNSFTSIVGRPPKSTDIFWAIAFVNLVVFLGNNSRRVGTTFLRYFANSPFGPWPATSMVLSIFSHQMFFHMFINMYVLHNFTQPLVRLLGMEQFFAVFLGGGIFASFLSVLAKAIMRSPIPSIGASGAVCAALGTFCMLEPQAQLCVPLLVNIMPHSFSAGSTCWAILAFEACGAILLVRRSPIDHAAHLGGLLFGMYYGMEGKEVVWKHRNTIIGVWQRFKGEKGKSNE</sequence>
<dbReference type="EC" id="3.4.21.105" evidence="4"/>
<accession>A0A5K3F926</accession>